<evidence type="ECO:0000313" key="6">
    <source>
        <dbReference type="EMBL" id="OZP02730.1"/>
    </source>
</evidence>
<organism evidence="7 10">
    <name type="scientific">Escherichia coli</name>
    <dbReference type="NCBI Taxonomy" id="562"/>
    <lineage>
        <taxon>Bacteria</taxon>
        <taxon>Pseudomonadati</taxon>
        <taxon>Pseudomonadota</taxon>
        <taxon>Gammaproteobacteria</taxon>
        <taxon>Enterobacterales</taxon>
        <taxon>Enterobacteriaceae</taxon>
        <taxon>Escherichia</taxon>
    </lineage>
</organism>
<evidence type="ECO:0000313" key="13">
    <source>
        <dbReference type="Proteomes" id="UP000234238"/>
    </source>
</evidence>
<evidence type="ECO:0000313" key="16">
    <source>
        <dbReference type="Proteomes" id="UP000256244"/>
    </source>
</evidence>
<evidence type="ECO:0000313" key="12">
    <source>
        <dbReference type="Proteomes" id="UP000225264"/>
    </source>
</evidence>
<name>A0A1M3RR78_ECOLX</name>
<reference evidence="9 18" key="5">
    <citation type="submission" date="2017-08" db="EMBL/GenBank/DDBJ databases">
        <title>Sequencing of Escherichia coli CCPM 6219.</title>
        <authorList>
            <person name="Liu S.-L."/>
            <person name="Zhou Y.-J."/>
            <person name="Zhao M.-F."/>
        </authorList>
    </citation>
    <scope>NUCLEOTIDE SEQUENCE [LARGE SCALE GENOMIC DNA]</scope>
    <source>
        <strain evidence="9 18">CCPM 6219</strain>
    </source>
</reference>
<dbReference type="Proteomes" id="UP000234238">
    <property type="component" value="Chromosome"/>
</dbReference>
<dbReference type="EMBL" id="CP024092">
    <property type="protein sequence ID" value="ATP24863.1"/>
    <property type="molecule type" value="Genomic_DNA"/>
</dbReference>
<dbReference type="EMBL" id="QFSS01000038">
    <property type="protein sequence ID" value="PZZ70339.1"/>
    <property type="molecule type" value="Genomic_DNA"/>
</dbReference>
<evidence type="ECO:0000313" key="8">
    <source>
        <dbReference type="EMBL" id="PZZ70339.1"/>
    </source>
</evidence>
<dbReference type="Proteomes" id="UP000256244">
    <property type="component" value="Chromosome"/>
</dbReference>
<dbReference type="EMBL" id="NPIM01000062">
    <property type="protein sequence ID" value="RVE16333.1"/>
    <property type="molecule type" value="Genomic_DNA"/>
</dbReference>
<evidence type="ECO:0000313" key="17">
    <source>
        <dbReference type="Proteomes" id="UP000264870"/>
    </source>
</evidence>
<reference evidence="7 10" key="1">
    <citation type="journal article" date="2015" name="Genome Announc.">
        <title>Draft Genome Sequences of Human-Pathogenic Escherichia coli O26:H11 Strains Carrying the stx2 Gene Only and Circulating in France.</title>
        <authorList>
            <person name="Delannoy S."/>
            <person name="Mariani-Kurkdjian P."/>
            <person name="Bonacorsi S."/>
            <person name="Liguori S."/>
            <person name="Ison S.A."/>
            <person name="Fach P."/>
        </authorList>
    </citation>
    <scope>NUCLEOTIDE SEQUENCE [LARGE SCALE GENOMIC DNA]</scope>
    <source>
        <strain evidence="7 10">34870</strain>
    </source>
</reference>
<evidence type="ECO:0000313" key="2">
    <source>
        <dbReference type="EMBL" id="AUJ99534.1"/>
    </source>
</evidence>
<dbReference type="Proteomes" id="UP000248865">
    <property type="component" value="Unassembled WGS sequence"/>
</dbReference>
<reference evidence="6 17" key="4">
    <citation type="submission" date="2017-07" db="EMBL/GenBank/DDBJ databases">
        <authorList>
            <person name="Zhi S."/>
            <person name="Banting G."/>
            <person name="Neumann N."/>
        </authorList>
    </citation>
    <scope>NUCLEOTIDE SEQUENCE [LARGE SCALE GENOMIC DNA]</scope>
    <source>
        <strain evidence="6 17">WW41</strain>
    </source>
</reference>
<accession>A0A1M3RR78</accession>
<dbReference type="Proteomes" id="UP000264870">
    <property type="component" value="Unassembled WGS sequence"/>
</dbReference>
<dbReference type="Proteomes" id="UP000197270">
    <property type="component" value="Unassembled WGS sequence"/>
</dbReference>
<evidence type="ECO:0000313" key="4">
    <source>
        <dbReference type="EMBL" id="AXO09047.1"/>
    </source>
</evidence>
<evidence type="ECO:0000313" key="10">
    <source>
        <dbReference type="Proteomes" id="UP000036331"/>
    </source>
</evidence>
<evidence type="ECO:0000313" key="1">
    <source>
        <dbReference type="EMBL" id="ATP24863.1"/>
    </source>
</evidence>
<gene>
    <name evidence="7" type="ORF">ABE91_010055</name>
    <name evidence="3" type="ORF">C3F40_20705</name>
    <name evidence="5" type="ORF">CCS08_10765</name>
    <name evidence="6" type="ORF">CG702_13050</name>
    <name evidence="9" type="ORF">CIG67_02340</name>
    <name evidence="1" type="ORF">CQ842_15295</name>
    <name evidence="2" type="ORF">CR538_03390</name>
    <name evidence="8" type="ORF">DIV22_09240</name>
    <name evidence="4" type="ORF">DS732_23380</name>
</gene>
<dbReference type="EMBL" id="NHTF01000030">
    <property type="protein sequence ID" value="OWW55370.1"/>
    <property type="molecule type" value="Genomic_DNA"/>
</dbReference>
<reference evidence="2 13" key="7">
    <citation type="submission" date="2017-10" db="EMBL/GenBank/DDBJ databases">
        <title>mcr-1 positive E.coli isolates in China.</title>
        <authorList>
            <person name="Li B."/>
            <person name="Wang X."/>
        </authorList>
    </citation>
    <scope>NUCLEOTIDE SEQUENCE [LARGE SCALE GENOMIC DNA]</scope>
    <source>
        <strain evidence="2 13">14EC029</strain>
    </source>
</reference>
<reference evidence="4 16" key="10">
    <citation type="submission" date="2018-08" db="EMBL/GenBank/DDBJ databases">
        <title>Complete genome sequencing and genomic characterization of five Escherichia coli strains co-producing MCR-1 and ESBLs from different origins in China.</title>
        <authorList>
            <person name="Bai L."/>
        </authorList>
    </citation>
    <scope>NUCLEOTIDE SEQUENCE [LARGE SCALE GENOMIC DNA]</scope>
    <source>
        <strain evidence="4">Cq9</strain>
        <strain evidence="16">cq9</strain>
    </source>
</reference>
<sequence length="100" mass="11398">MICSRRSLVPVTRFSPEASVLLIVSPFVKLSFHFVLPINAFLLSKCKPTLPIDASYSRFSDFHYVSFVNQIRKLLSFVLFLSHHDAVSTETKRKINIAVI</sequence>
<dbReference type="Proteomes" id="UP000239554">
    <property type="component" value="Chromosome"/>
</dbReference>
<dbReference type="EMBL" id="CP024141">
    <property type="protein sequence ID" value="AUJ99534.1"/>
    <property type="molecule type" value="Genomic_DNA"/>
</dbReference>
<evidence type="ECO:0000313" key="5">
    <source>
        <dbReference type="EMBL" id="OWW55370.1"/>
    </source>
</evidence>
<dbReference type="Proteomes" id="UP000288459">
    <property type="component" value="Unassembled WGS sequence"/>
</dbReference>
<accession>A0A2A2XSX5</accession>
<evidence type="ECO:0000313" key="11">
    <source>
        <dbReference type="Proteomes" id="UP000197270"/>
    </source>
</evidence>
<dbReference type="AlphaFoldDB" id="A0A1M3RR78"/>
<evidence type="ECO:0000313" key="15">
    <source>
        <dbReference type="Proteomes" id="UP000248865"/>
    </source>
</evidence>
<protein>
    <submittedName>
        <fullName evidence="7">Uncharacterized protein</fullName>
    </submittedName>
</protein>
<dbReference type="EMBL" id="CP026399">
    <property type="protein sequence ID" value="AUY03971.1"/>
    <property type="molecule type" value="Genomic_DNA"/>
</dbReference>
<reference evidence="3 14" key="8">
    <citation type="journal article" date="2018" name="MBio">
        <title>Genomic Analysis of Hospital Plumbing Reveals Diverse Reservoir of Bacterial Plasmids Conferring Carbapenem Resistance.</title>
        <authorList>
            <consortium name="NISC Comparative Sequencing Program"/>
            <person name="Weingarten R.A."/>
            <person name="Johnson R.C."/>
            <person name="Conlan S."/>
            <person name="Ramsburg A.M."/>
            <person name="Dekker J.P."/>
            <person name="Lau A.F."/>
            <person name="Khil P."/>
            <person name="Odom R.T."/>
            <person name="Deming C."/>
            <person name="Park M."/>
            <person name="Thomas P.J."/>
            <person name="Henderson D.K."/>
            <person name="Palmore T.N."/>
            <person name="Segre J.A."/>
            <person name="Frank K.M."/>
        </authorList>
    </citation>
    <scope>NUCLEOTIDE SEQUENCE [LARGE SCALE GENOMIC DNA]</scope>
    <source>
        <strain evidence="3 14">ECONIH4</strain>
    </source>
</reference>
<dbReference type="Proteomes" id="UP000036331">
    <property type="component" value="Unassembled WGS sequence"/>
</dbReference>
<evidence type="ECO:0000313" key="9">
    <source>
        <dbReference type="EMBL" id="RVE16333.1"/>
    </source>
</evidence>
<reference evidence="8 15" key="9">
    <citation type="submission" date="2018-05" db="EMBL/GenBank/DDBJ databases">
        <title>Genomic sequencing of EHEC O26 New European Clone.</title>
        <authorList>
            <person name="Karnisova L."/>
            <person name="Nunvar J."/>
            <person name="Marejkova M."/>
            <person name="Mellmann A."/>
            <person name="Drevinek P."/>
            <person name="Blahova K."/>
            <person name="Bielaszewska M."/>
        </authorList>
    </citation>
    <scope>NUCLEOTIDE SEQUENCE [LARGE SCALE GENOMIC DNA]</scope>
    <source>
        <strain evidence="8 15">14-391</strain>
    </source>
</reference>
<reference evidence="5 11" key="3">
    <citation type="submission" date="2017-05" db="EMBL/GenBank/DDBJ databases">
        <title>Sequencing of Escherichia coli that cause persistent and transient Mastitis.</title>
        <authorList>
            <person name="Thacker T.C."/>
            <person name="Lippolis J.D."/>
            <person name="Brunelle B.W."/>
            <person name="Casey T.A."/>
            <person name="Reinhardt T.A."/>
            <person name="Sacco R.E."/>
            <person name="Holman D.B."/>
        </authorList>
    </citation>
    <scope>NUCLEOTIDE SEQUENCE [LARGE SCALE GENOMIC DNA]</scope>
    <source>
        <strain evidence="5 11">ECA-B</strain>
    </source>
</reference>
<proteinExistence type="predicted"/>
<evidence type="ECO:0000313" key="3">
    <source>
        <dbReference type="EMBL" id="AUY03971.1"/>
    </source>
</evidence>
<accession>A0A238BE15</accession>
<evidence type="ECO:0000313" key="7">
    <source>
        <dbReference type="EMBL" id="PBN75427.1"/>
    </source>
</evidence>
<reference evidence="1 12" key="6">
    <citation type="submission" date="2017-10" db="EMBL/GenBank/DDBJ databases">
        <title>Genome and in vitro analysis of Escherichia coli resistant to antibiotic.</title>
        <authorList>
            <person name="Pereira U.P."/>
            <person name="Facimoto C.T."/>
            <person name="Campos P.A."/>
            <person name="Araujo B.F."/>
            <person name="Royer S."/>
            <person name="Goncalves I.R."/>
            <person name="Ferreira M.L."/>
            <person name="Gontijo P."/>
            <person name="Ribas R.M."/>
        </authorList>
    </citation>
    <scope>NUCLEOTIDE SEQUENCE [LARGE SCALE GENOMIC DNA]</scope>
    <source>
        <strain evidence="1 12">UFU_EC98</strain>
    </source>
</reference>
<dbReference type="EMBL" id="NNAK01000027">
    <property type="protein sequence ID" value="OZP02730.1"/>
    <property type="molecule type" value="Genomic_DNA"/>
</dbReference>
<evidence type="ECO:0000313" key="18">
    <source>
        <dbReference type="Proteomes" id="UP000288459"/>
    </source>
</evidence>
<reference evidence="7" key="2">
    <citation type="submission" date="2017-03" db="EMBL/GenBank/DDBJ databases">
        <title>The mobilome is the main driver of stx2-positive O26:H11 Escherichia coli strains evolution.</title>
        <authorList>
            <person name="Delannoy S."/>
            <person name="Mariani-Kurkdjian P."/>
            <person name="Webb H.E."/>
            <person name="Bonacorsi S."/>
            <person name="Fach P."/>
        </authorList>
    </citation>
    <scope>NUCLEOTIDE SEQUENCE</scope>
    <source>
        <strain evidence="7">34870</strain>
    </source>
</reference>
<dbReference type="EMBL" id="LDXE02000002">
    <property type="protein sequence ID" value="PBN75427.1"/>
    <property type="molecule type" value="Genomic_DNA"/>
</dbReference>
<dbReference type="EMBL" id="CP031546">
    <property type="protein sequence ID" value="AXO09047.1"/>
    <property type="molecule type" value="Genomic_DNA"/>
</dbReference>
<evidence type="ECO:0000313" key="14">
    <source>
        <dbReference type="Proteomes" id="UP000239554"/>
    </source>
</evidence>